<accession>A0ABP6YID7</accession>
<evidence type="ECO:0000313" key="2">
    <source>
        <dbReference type="EMBL" id="GAA3584339.1"/>
    </source>
</evidence>
<dbReference type="Pfam" id="PF17124">
    <property type="entry name" value="ThiJ_like"/>
    <property type="match status" value="1"/>
</dbReference>
<evidence type="ECO:0000313" key="3">
    <source>
        <dbReference type="Proteomes" id="UP001500689"/>
    </source>
</evidence>
<dbReference type="EMBL" id="BAAAZN010000029">
    <property type="protein sequence ID" value="GAA3584339.1"/>
    <property type="molecule type" value="Genomic_DNA"/>
</dbReference>
<feature type="region of interest" description="Disordered" evidence="1">
    <location>
        <begin position="225"/>
        <end position="244"/>
    </location>
</feature>
<gene>
    <name evidence="2" type="ORF">GCM10022222_81300</name>
</gene>
<sequence>MSTVLIPVPARDSDPTEVAVSHAVLVGAGHRVLFATPGGEPAECDEIMVSGVGLDPWSRSAKSARTAVLGRLLRADKRARTAYTALQNDASWQEPLPWHDITGSQWDGLLLPGGHRARGMREYLESPVLQRAVVGAFRDDRPVAAICHGVLLAARSIDPRTGRSVLHGRRTTALTWRLESTAWRLSRRTRFWDPDYYRTYLEADAQPPGYLSVQQEVTRSLASPSDFLDAPRADRRASSGIFRDRPGDERPAFVVRDGNYVSARWPGDAHTFARTFAALL</sequence>
<keyword evidence="3" id="KW-1185">Reference proteome</keyword>
<dbReference type="PANTHER" id="PTHR43068:SF1">
    <property type="entry name" value="SLR1854 PROTEIN"/>
    <property type="match status" value="1"/>
</dbReference>
<dbReference type="RefSeq" id="WP_344868829.1">
    <property type="nucleotide sequence ID" value="NZ_BAAAZN010000029.1"/>
</dbReference>
<name>A0ABP6YID7_9PSEU</name>
<evidence type="ECO:0000256" key="1">
    <source>
        <dbReference type="SAM" id="MobiDB-lite"/>
    </source>
</evidence>
<dbReference type="SUPFAM" id="SSF52317">
    <property type="entry name" value="Class I glutamine amidotransferase-like"/>
    <property type="match status" value="1"/>
</dbReference>
<keyword evidence="2" id="KW-0315">Glutamine amidotransferase</keyword>
<reference evidence="3" key="1">
    <citation type="journal article" date="2019" name="Int. J. Syst. Evol. Microbiol.">
        <title>The Global Catalogue of Microorganisms (GCM) 10K type strain sequencing project: providing services to taxonomists for standard genome sequencing and annotation.</title>
        <authorList>
            <consortium name="The Broad Institute Genomics Platform"/>
            <consortium name="The Broad Institute Genome Sequencing Center for Infectious Disease"/>
            <person name="Wu L."/>
            <person name="Ma J."/>
        </authorList>
    </citation>
    <scope>NUCLEOTIDE SEQUENCE [LARGE SCALE GENOMIC DNA]</scope>
    <source>
        <strain evidence="3">JCM 16898</strain>
    </source>
</reference>
<dbReference type="Gene3D" id="3.40.50.880">
    <property type="match status" value="1"/>
</dbReference>
<comment type="caution">
    <text evidence="2">The sequence shown here is derived from an EMBL/GenBank/DDBJ whole genome shotgun (WGS) entry which is preliminary data.</text>
</comment>
<dbReference type="PANTHER" id="PTHR43068">
    <property type="entry name" value="SLR1854 PROTEIN"/>
    <property type="match status" value="1"/>
</dbReference>
<protein>
    <submittedName>
        <fullName evidence="2">Type 1 glutamine amidotransferase domain-containing protein</fullName>
    </submittedName>
</protein>
<dbReference type="InterPro" id="IPR032633">
    <property type="entry name" value="ThiJ-like"/>
</dbReference>
<feature type="compositionally biased region" description="Basic and acidic residues" evidence="1">
    <location>
        <begin position="229"/>
        <end position="244"/>
    </location>
</feature>
<dbReference type="Proteomes" id="UP001500689">
    <property type="component" value="Unassembled WGS sequence"/>
</dbReference>
<organism evidence="2 3">
    <name type="scientific">Amycolatopsis ultiminotia</name>
    <dbReference type="NCBI Taxonomy" id="543629"/>
    <lineage>
        <taxon>Bacteria</taxon>
        <taxon>Bacillati</taxon>
        <taxon>Actinomycetota</taxon>
        <taxon>Actinomycetes</taxon>
        <taxon>Pseudonocardiales</taxon>
        <taxon>Pseudonocardiaceae</taxon>
        <taxon>Amycolatopsis</taxon>
    </lineage>
</organism>
<proteinExistence type="predicted"/>
<dbReference type="InterPro" id="IPR029062">
    <property type="entry name" value="Class_I_gatase-like"/>
</dbReference>